<keyword evidence="3" id="KW-1185">Reference proteome</keyword>
<evidence type="ECO:0000313" key="2">
    <source>
        <dbReference type="EMBL" id="MEE8657601.1"/>
    </source>
</evidence>
<proteinExistence type="predicted"/>
<reference evidence="2 3" key="1">
    <citation type="submission" date="2023-10" db="EMBL/GenBank/DDBJ databases">
        <title>Sorlinia euscelidii gen. nov., sp. nov., an acetic acid bacteria isolated from the gut of Euscelidius variegatus emitter.</title>
        <authorList>
            <person name="Michoud G."/>
            <person name="Marasco R."/>
            <person name="Seferji K."/>
            <person name="Gonella E."/>
            <person name="Garuglieri E."/>
            <person name="Alma A."/>
            <person name="Mapelli F."/>
            <person name="Borin S."/>
            <person name="Daffonchio D."/>
            <person name="Crotti E."/>
        </authorList>
    </citation>
    <scope>NUCLEOTIDE SEQUENCE [LARGE SCALE GENOMIC DNA]</scope>
    <source>
        <strain evidence="2 3">EV16P</strain>
    </source>
</reference>
<feature type="chain" id="PRO_5045058308" evidence="1">
    <location>
        <begin position="23"/>
        <end position="307"/>
    </location>
</feature>
<organism evidence="2 3">
    <name type="scientific">Sorlinia euscelidii</name>
    <dbReference type="NCBI Taxonomy" id="3081148"/>
    <lineage>
        <taxon>Bacteria</taxon>
        <taxon>Pseudomonadati</taxon>
        <taxon>Pseudomonadota</taxon>
        <taxon>Alphaproteobacteria</taxon>
        <taxon>Acetobacterales</taxon>
        <taxon>Acetobacteraceae</taxon>
        <taxon>Sorlinia</taxon>
    </lineage>
</organism>
<accession>A0ABU7TZZ2</accession>
<sequence length="307" mass="32968">MMPGKRALRAFFGIALMTGLAACVTVPKPFFDPGREGKRLVANLPPPRLAVPPPDKLFADRKSSTDFARVMTQALVSQSLPAVTKMTSQGDWWLKVVPEKTQAGIVSRFTIIAPDGKARGHIDGPAINESQWKSLSEAARRQFTMEAAPRIASLLTGIKAEAMMADPNSLKRRAAKIQFLGVQGAPGDGDISLSRAFMTSLPDQFNQITNKKETADFIVDGRVKMTDGPKGTTGKSSQHIEIIWHVRDKAGKEAGAATQLHDVPSGSLDHAWGDVALAAAQEAAGAVRQIISAYSGRNNQPLPKDAH</sequence>
<dbReference type="RefSeq" id="WP_394818625.1">
    <property type="nucleotide sequence ID" value="NZ_JAWJZY010000001.1"/>
</dbReference>
<dbReference type="EMBL" id="JAWJZY010000001">
    <property type="protein sequence ID" value="MEE8657601.1"/>
    <property type="molecule type" value="Genomic_DNA"/>
</dbReference>
<dbReference type="Proteomes" id="UP001312908">
    <property type="component" value="Unassembled WGS sequence"/>
</dbReference>
<feature type="signal peptide" evidence="1">
    <location>
        <begin position="1"/>
        <end position="22"/>
    </location>
</feature>
<evidence type="ECO:0000256" key="1">
    <source>
        <dbReference type="SAM" id="SignalP"/>
    </source>
</evidence>
<comment type="caution">
    <text evidence="2">The sequence shown here is derived from an EMBL/GenBank/DDBJ whole genome shotgun (WGS) entry which is preliminary data.</text>
</comment>
<keyword evidence="2" id="KW-0449">Lipoprotein</keyword>
<dbReference type="PROSITE" id="PS51257">
    <property type="entry name" value="PROKAR_LIPOPROTEIN"/>
    <property type="match status" value="1"/>
</dbReference>
<protein>
    <submittedName>
        <fullName evidence="2">Lipoprotein</fullName>
    </submittedName>
</protein>
<evidence type="ECO:0000313" key="3">
    <source>
        <dbReference type="Proteomes" id="UP001312908"/>
    </source>
</evidence>
<name>A0ABU7TZZ2_9PROT</name>
<gene>
    <name evidence="2" type="ORF">DOFOFD_01020</name>
</gene>
<keyword evidence="1" id="KW-0732">Signal</keyword>